<protein>
    <submittedName>
        <fullName evidence="3">Raffinose/stachyose/melibiose transport system substrate-binding protein</fullName>
    </submittedName>
</protein>
<dbReference type="Pfam" id="PF01547">
    <property type="entry name" value="SBP_bac_1"/>
    <property type="match status" value="1"/>
</dbReference>
<name>A0A4V2PR75_9GAMM</name>
<sequence>MPNPQSIHNWIRYTSLSIATLVGVAVIPAVHATTSITLKEWDIYNYPEQMAVINQAIKDFSAQHPNIKINRSVHSFEDMRIPLKLALSSGGGPQVAQVNQGGGDMGALVKQKLLVPMDRYAKQYHWTERFPPSILKSNRWSKELKFGKGALYGVASLGEMVGFYYNKAVLDKAGLSVPKTMVQLNADMAKLKKQGVAPMMLGLLDGNAGQQMLSALWQDQIDSSQRKPLDKLIYDQGGTFHDPRLVRAAKLMQTWAKKGYFFQGFQGIGHDDAATLFQNGQSAFFISGTWYMGQFKANKDIHFAALPKFKGVPHPLMEGGTDLPFSITTAAKTKAQRDAAAAFINELVSEKVANAWLQHGFLAAAVTKNAKLPANNPLLSDVHHVWVEVNQNNALGHYIDWATPTMLTTINQSVQKLMGGRMTPKQLTDVLDKDYQKYIASLSH</sequence>
<organism evidence="3 4">
    <name type="scientific">Celerinatantimonas diazotrophica</name>
    <dbReference type="NCBI Taxonomy" id="412034"/>
    <lineage>
        <taxon>Bacteria</taxon>
        <taxon>Pseudomonadati</taxon>
        <taxon>Pseudomonadota</taxon>
        <taxon>Gammaproteobacteria</taxon>
        <taxon>Celerinatantimonadaceae</taxon>
        <taxon>Celerinatantimonas</taxon>
    </lineage>
</organism>
<dbReference type="InterPro" id="IPR050490">
    <property type="entry name" value="Bact_solute-bd_prot1"/>
</dbReference>
<evidence type="ECO:0000313" key="3">
    <source>
        <dbReference type="EMBL" id="TCK57721.1"/>
    </source>
</evidence>
<dbReference type="PANTHER" id="PTHR43649">
    <property type="entry name" value="ARABINOSE-BINDING PROTEIN-RELATED"/>
    <property type="match status" value="1"/>
</dbReference>
<dbReference type="AlphaFoldDB" id="A0A4V2PR75"/>
<proteinExistence type="inferred from homology"/>
<dbReference type="GO" id="GO:0042597">
    <property type="term" value="C:periplasmic space"/>
    <property type="evidence" value="ECO:0007669"/>
    <property type="project" value="UniProtKB-SubCell"/>
</dbReference>
<comment type="similarity">
    <text evidence="2">Belongs to the bacterial solute-binding protein 1 family.</text>
</comment>
<accession>A0A4V2PR75</accession>
<keyword evidence="4" id="KW-1185">Reference proteome</keyword>
<dbReference type="SUPFAM" id="SSF53850">
    <property type="entry name" value="Periplasmic binding protein-like II"/>
    <property type="match status" value="1"/>
</dbReference>
<evidence type="ECO:0000256" key="1">
    <source>
        <dbReference type="ARBA" id="ARBA00004418"/>
    </source>
</evidence>
<dbReference type="InterPro" id="IPR006059">
    <property type="entry name" value="SBP"/>
</dbReference>
<dbReference type="OrthoDB" id="9808332at2"/>
<gene>
    <name evidence="3" type="ORF">EV690_1415</name>
</gene>
<comment type="subcellular location">
    <subcellularLocation>
        <location evidence="1">Periplasm</location>
    </subcellularLocation>
</comment>
<evidence type="ECO:0000313" key="4">
    <source>
        <dbReference type="Proteomes" id="UP000295565"/>
    </source>
</evidence>
<dbReference type="EMBL" id="SMGD01000012">
    <property type="protein sequence ID" value="TCK57721.1"/>
    <property type="molecule type" value="Genomic_DNA"/>
</dbReference>
<comment type="caution">
    <text evidence="3">The sequence shown here is derived from an EMBL/GenBank/DDBJ whole genome shotgun (WGS) entry which is preliminary data.</text>
</comment>
<evidence type="ECO:0000256" key="2">
    <source>
        <dbReference type="ARBA" id="ARBA00008520"/>
    </source>
</evidence>
<dbReference type="RefSeq" id="WP_131912273.1">
    <property type="nucleotide sequence ID" value="NZ_OU594967.1"/>
</dbReference>
<dbReference type="Gene3D" id="3.40.190.10">
    <property type="entry name" value="Periplasmic binding protein-like II"/>
    <property type="match status" value="2"/>
</dbReference>
<dbReference type="Proteomes" id="UP000295565">
    <property type="component" value="Unassembled WGS sequence"/>
</dbReference>
<reference evidence="3 4" key="1">
    <citation type="submission" date="2019-03" db="EMBL/GenBank/DDBJ databases">
        <title>Genomic Encyclopedia of Type Strains, Phase IV (KMG-IV): sequencing the most valuable type-strain genomes for metagenomic binning, comparative biology and taxonomic classification.</title>
        <authorList>
            <person name="Goeker M."/>
        </authorList>
    </citation>
    <scope>NUCLEOTIDE SEQUENCE [LARGE SCALE GENOMIC DNA]</scope>
    <source>
        <strain evidence="3 4">DSM 18577</strain>
    </source>
</reference>